<evidence type="ECO:0000256" key="3">
    <source>
        <dbReference type="ARBA" id="ARBA00022701"/>
    </source>
</evidence>
<dbReference type="SUPFAM" id="SSF50346">
    <property type="entry name" value="PRC-barrel domain"/>
    <property type="match status" value="1"/>
</dbReference>
<dbReference type="GO" id="GO:0031122">
    <property type="term" value="P:cytoplasmic microtubule organization"/>
    <property type="evidence" value="ECO:0007669"/>
    <property type="project" value="TreeGrafter"/>
</dbReference>
<dbReference type="SMART" id="SM01051">
    <property type="entry name" value="CAMSAP_CKK"/>
    <property type="match status" value="1"/>
</dbReference>
<keyword evidence="4" id="KW-0175">Coiled coil</keyword>
<dbReference type="Pfam" id="PF08683">
    <property type="entry name" value="CAMSAP_CKK"/>
    <property type="match status" value="1"/>
</dbReference>
<sequence length="170" mass="19152">TSPKALPYVRFFTRDWDSGSTASSIASLAEYTGSKLFKGLSTKSNKTIIHNAISYCCLAGKVNEPQKNQILKELENTESNHMMILFRDASCKFRALYSYFPDTEEIHRLTGIGPKCIGKKMIGKLYKYSSVRKQFTVIPARTVSVSVDAFTIHNHLWQPKRVAVPKNTAK</sequence>
<keyword evidence="3 6" id="KW-0493">Microtubule</keyword>
<dbReference type="GO" id="GO:0005516">
    <property type="term" value="F:calmodulin binding"/>
    <property type="evidence" value="ECO:0007669"/>
    <property type="project" value="InterPro"/>
</dbReference>
<dbReference type="GO" id="GO:0051011">
    <property type="term" value="F:microtubule minus-end binding"/>
    <property type="evidence" value="ECO:0007669"/>
    <property type="project" value="TreeGrafter"/>
</dbReference>
<evidence type="ECO:0000259" key="7">
    <source>
        <dbReference type="PROSITE" id="PS51508"/>
    </source>
</evidence>
<evidence type="ECO:0000256" key="2">
    <source>
        <dbReference type="ARBA" id="ARBA00022490"/>
    </source>
</evidence>
<reference evidence="8 9" key="1">
    <citation type="journal article" date="2014" name="Nat. Genet.">
        <title>Whole-genome sequence of a flatfish provides insights into ZW sex chromosome evolution and adaptation to a benthic lifestyle.</title>
        <authorList>
            <person name="Chen S."/>
            <person name="Zhang G."/>
            <person name="Shao C."/>
            <person name="Huang Q."/>
            <person name="Liu G."/>
            <person name="Zhang P."/>
            <person name="Song W."/>
            <person name="An N."/>
            <person name="Chalopin D."/>
            <person name="Volff J.N."/>
            <person name="Hong Y."/>
            <person name="Li Q."/>
            <person name="Sha Z."/>
            <person name="Zhou H."/>
            <person name="Xie M."/>
            <person name="Yu Q."/>
            <person name="Liu Y."/>
            <person name="Xiang H."/>
            <person name="Wang N."/>
            <person name="Wu K."/>
            <person name="Yang C."/>
            <person name="Zhou Q."/>
            <person name="Liao X."/>
            <person name="Yang L."/>
            <person name="Hu Q."/>
            <person name="Zhang J."/>
            <person name="Meng L."/>
            <person name="Jin L."/>
            <person name="Tian Y."/>
            <person name="Lian J."/>
            <person name="Yang J."/>
            <person name="Miao G."/>
            <person name="Liu S."/>
            <person name="Liang Z."/>
            <person name="Yan F."/>
            <person name="Li Y."/>
            <person name="Sun B."/>
            <person name="Zhang H."/>
            <person name="Zhang J."/>
            <person name="Zhu Y."/>
            <person name="Du M."/>
            <person name="Zhao Y."/>
            <person name="Schartl M."/>
            <person name="Tang Q."/>
            <person name="Wang J."/>
        </authorList>
    </citation>
    <scope>NUCLEOTIDE SEQUENCE</scope>
</reference>
<dbReference type="InterPro" id="IPR032940">
    <property type="entry name" value="CAMSAP"/>
</dbReference>
<dbReference type="PANTHER" id="PTHR21595">
    <property type="entry name" value="PATRONIN"/>
    <property type="match status" value="1"/>
</dbReference>
<proteinExistence type="inferred from homology"/>
<protein>
    <recommendedName>
        <fullName evidence="7">CKK domain-containing protein</fullName>
    </recommendedName>
</protein>
<dbReference type="PANTHER" id="PTHR21595:SF3">
    <property type="entry name" value="CALMODULIN-REGULATED SPECTRIN-ASSOCIATED PROTEIN 1"/>
    <property type="match status" value="1"/>
</dbReference>
<dbReference type="PROSITE" id="PS51508">
    <property type="entry name" value="CKK"/>
    <property type="match status" value="1"/>
</dbReference>
<dbReference type="InterPro" id="IPR038209">
    <property type="entry name" value="CKK_dom_sf"/>
</dbReference>
<name>A0A3P8VBX0_CYNSE</name>
<feature type="domain" description="CKK" evidence="7">
    <location>
        <begin position="33"/>
        <end position="167"/>
    </location>
</feature>
<evidence type="ECO:0000256" key="4">
    <source>
        <dbReference type="ARBA" id="ARBA00023054"/>
    </source>
</evidence>
<keyword evidence="9" id="KW-1185">Reference proteome</keyword>
<dbReference type="Gene3D" id="3.10.20.360">
    <property type="entry name" value="CKK domain"/>
    <property type="match status" value="1"/>
</dbReference>
<evidence type="ECO:0000256" key="5">
    <source>
        <dbReference type="ARBA" id="ARBA00023212"/>
    </source>
</evidence>
<accession>A0A3P8VBX0</accession>
<dbReference type="GO" id="GO:0007026">
    <property type="term" value="P:negative regulation of microtubule depolymerization"/>
    <property type="evidence" value="ECO:0007669"/>
    <property type="project" value="TreeGrafter"/>
</dbReference>
<comment type="domain">
    <text evidence="6">The CKK domain binds microtubules.</text>
</comment>
<dbReference type="Proteomes" id="UP000265120">
    <property type="component" value="Chromosome Z"/>
</dbReference>
<evidence type="ECO:0000313" key="8">
    <source>
        <dbReference type="Ensembl" id="ENSCSEP00000010741.1"/>
    </source>
</evidence>
<dbReference type="InterPro" id="IPR011033">
    <property type="entry name" value="PRC_barrel-like_sf"/>
</dbReference>
<keyword evidence="5" id="KW-0206">Cytoskeleton</keyword>
<reference evidence="8" key="2">
    <citation type="submission" date="2025-08" db="UniProtKB">
        <authorList>
            <consortium name="Ensembl"/>
        </authorList>
    </citation>
    <scope>IDENTIFICATION</scope>
</reference>
<reference evidence="8" key="3">
    <citation type="submission" date="2025-09" db="UniProtKB">
        <authorList>
            <consortium name="Ensembl"/>
        </authorList>
    </citation>
    <scope>IDENTIFICATION</scope>
</reference>
<dbReference type="InParanoid" id="A0A3P8VBX0"/>
<dbReference type="AlphaFoldDB" id="A0A3P8VBX0"/>
<dbReference type="Ensembl" id="ENSCSET00000010870.1">
    <property type="protein sequence ID" value="ENSCSEP00000010741.1"/>
    <property type="gene ID" value="ENSCSEG00000006890.1"/>
</dbReference>
<comment type="similarity">
    <text evidence="6">Belongs to the CAMSAP1 family.</text>
</comment>
<evidence type="ECO:0000256" key="6">
    <source>
        <dbReference type="PROSITE-ProRule" id="PRU00841"/>
    </source>
</evidence>
<evidence type="ECO:0000256" key="1">
    <source>
        <dbReference type="ARBA" id="ARBA00004245"/>
    </source>
</evidence>
<dbReference type="FunFam" id="3.10.20.360:FF:000001">
    <property type="entry name" value="Calmodulin-regulated spectrin-associated protein 3 isoform 2"/>
    <property type="match status" value="1"/>
</dbReference>
<organism evidence="8 9">
    <name type="scientific">Cynoglossus semilaevis</name>
    <name type="common">Tongue sole</name>
    <dbReference type="NCBI Taxonomy" id="244447"/>
    <lineage>
        <taxon>Eukaryota</taxon>
        <taxon>Metazoa</taxon>
        <taxon>Chordata</taxon>
        <taxon>Craniata</taxon>
        <taxon>Vertebrata</taxon>
        <taxon>Euteleostomi</taxon>
        <taxon>Actinopterygii</taxon>
        <taxon>Neopterygii</taxon>
        <taxon>Teleostei</taxon>
        <taxon>Neoteleostei</taxon>
        <taxon>Acanthomorphata</taxon>
        <taxon>Carangaria</taxon>
        <taxon>Pleuronectiformes</taxon>
        <taxon>Pleuronectoidei</taxon>
        <taxon>Cynoglossidae</taxon>
        <taxon>Cynoglossinae</taxon>
        <taxon>Cynoglossus</taxon>
    </lineage>
</organism>
<dbReference type="GeneTree" id="ENSGT00950000182975"/>
<dbReference type="GO" id="GO:0036449">
    <property type="term" value="C:microtubule minus-end"/>
    <property type="evidence" value="ECO:0007669"/>
    <property type="project" value="TreeGrafter"/>
</dbReference>
<dbReference type="OMA" id="IERCECN"/>
<dbReference type="InterPro" id="IPR014797">
    <property type="entry name" value="CKK_CAMSAP"/>
</dbReference>
<evidence type="ECO:0000313" key="9">
    <source>
        <dbReference type="Proteomes" id="UP000265120"/>
    </source>
</evidence>
<keyword evidence="2" id="KW-0963">Cytoplasm</keyword>
<comment type="subcellular location">
    <subcellularLocation>
        <location evidence="1">Cytoplasm</location>
        <location evidence="1">Cytoskeleton</location>
    </subcellularLocation>
</comment>